<feature type="chain" id="PRO_5012286938" evidence="1">
    <location>
        <begin position="22"/>
        <end position="484"/>
    </location>
</feature>
<reference evidence="2 3" key="1">
    <citation type="submission" date="2016-01" db="EMBL/GenBank/DDBJ databases">
        <authorList>
            <person name="Oliw E.H."/>
        </authorList>
    </citation>
    <scope>NUCLEOTIDE SEQUENCE [LARGE SCALE GENOMIC DNA]</scope>
    <source>
        <strain evidence="2 3">FRB97</strain>
    </source>
</reference>
<sequence length="484" mass="53654">MVKIINLAVILSMLLTGGCQTLSNSNELDDSQREYILSKVNNYNGLIKLYREKLSRKEDKETRYQLAKYYYMAEDFESSRQYLQPLLTNNSDERALLLESKNLLELERLAEAQAAISQVIKRNPKNGEAWNVQGILMAQNGDFTGAFSAFNHARQLFVDDDVVINNLAMLAIMQEDYATARDYLLTLYNRGHASQKALHNLVYVLVKLQDFTGAEGILQQEKLSDHAGGLVEALAKVNPRPHAQTARLPVAKPAPQPVNPGVKGKASPPVLQIAAAKDASAPVKDEITRLLESKSGLAKTAVLPETASLSATYKLKEAKGTASPPVLQATAAKDASGPVKDEITRLLESKSGLAKTAVLSETASLSVTQNLKEVSAVRCGRHQGYFRMTLESRQAINFRELPGADKNKRVFELHNVRLGPHLLRAANDIPRKHPDINKLTFYQNRPDTVLIEFEFTHSLAKTKIFRLAANKTAGERLVFDIYYG</sequence>
<protein>
    <submittedName>
        <fullName evidence="2">Uncharacterized protein</fullName>
    </submittedName>
</protein>
<dbReference type="InterPro" id="IPR011990">
    <property type="entry name" value="TPR-like_helical_dom_sf"/>
</dbReference>
<dbReference type="Gene3D" id="1.25.40.10">
    <property type="entry name" value="Tetratricopeptide repeat domain"/>
    <property type="match status" value="1"/>
</dbReference>
<dbReference type="RefSeq" id="WP_095845879.1">
    <property type="nucleotide sequence ID" value="NZ_CP181321.1"/>
</dbReference>
<dbReference type="Proteomes" id="UP000217182">
    <property type="component" value="Chromosome"/>
</dbReference>
<accession>A0A250AZY5</accession>
<feature type="signal peptide" evidence="1">
    <location>
        <begin position="1"/>
        <end position="21"/>
    </location>
</feature>
<proteinExistence type="predicted"/>
<name>A0A250AZY5_9GAMM</name>
<dbReference type="Pfam" id="PF13432">
    <property type="entry name" value="TPR_16"/>
    <property type="match status" value="1"/>
</dbReference>
<dbReference type="PANTHER" id="PTHR12558:SF13">
    <property type="entry name" value="CELL DIVISION CYCLE PROTEIN 27 HOMOLOG"/>
    <property type="match status" value="1"/>
</dbReference>
<dbReference type="AlphaFoldDB" id="A0A250AZY5"/>
<dbReference type="EMBL" id="CP014136">
    <property type="protein sequence ID" value="ATA19272.1"/>
    <property type="molecule type" value="Genomic_DNA"/>
</dbReference>
<evidence type="ECO:0000313" key="3">
    <source>
        <dbReference type="Proteomes" id="UP000217182"/>
    </source>
</evidence>
<organism evidence="2 3">
    <name type="scientific">Gibbsiella quercinecans</name>
    <dbReference type="NCBI Taxonomy" id="929813"/>
    <lineage>
        <taxon>Bacteria</taxon>
        <taxon>Pseudomonadati</taxon>
        <taxon>Pseudomonadota</taxon>
        <taxon>Gammaproteobacteria</taxon>
        <taxon>Enterobacterales</taxon>
        <taxon>Yersiniaceae</taxon>
        <taxon>Gibbsiella</taxon>
    </lineage>
</organism>
<dbReference type="PROSITE" id="PS51257">
    <property type="entry name" value="PROKAR_LIPOPROTEIN"/>
    <property type="match status" value="1"/>
</dbReference>
<dbReference type="SUPFAM" id="SSF48452">
    <property type="entry name" value="TPR-like"/>
    <property type="match status" value="1"/>
</dbReference>
<keyword evidence="1" id="KW-0732">Signal</keyword>
<keyword evidence="3" id="KW-1185">Reference proteome</keyword>
<gene>
    <name evidence="2" type="ORF">AWC35_07890</name>
</gene>
<evidence type="ECO:0000313" key="2">
    <source>
        <dbReference type="EMBL" id="ATA19272.1"/>
    </source>
</evidence>
<dbReference type="KEGG" id="gqu:AWC35_07890"/>
<dbReference type="Gene3D" id="2.60.40.3500">
    <property type="match status" value="1"/>
</dbReference>
<evidence type="ECO:0000256" key="1">
    <source>
        <dbReference type="SAM" id="SignalP"/>
    </source>
</evidence>
<dbReference type="PANTHER" id="PTHR12558">
    <property type="entry name" value="CELL DIVISION CYCLE 16,23,27"/>
    <property type="match status" value="1"/>
</dbReference>